<dbReference type="EC" id="5.4.99.12" evidence="4"/>
<gene>
    <name evidence="7" type="ORF">Syun_024718</name>
</gene>
<dbReference type="GO" id="GO:0160147">
    <property type="term" value="F:tRNA pseudouridine(38-40) synthase activity"/>
    <property type="evidence" value="ECO:0007669"/>
    <property type="project" value="UniProtKB-EC"/>
</dbReference>
<dbReference type="AlphaFoldDB" id="A0AAP0EXE1"/>
<accession>A0AAP0EXE1</accession>
<sequence>MMENGRVHHHYNHTDSCNLARWTARECYQFMYARPWHKVLQFYSTLVIGRMSLSNLLPTEKKPLYGETSVEDLSEIVEAHEESESAMVSTKCRSGRWLRVTFKILLSYHGGSFDGWQKQPGLNTVQGLVERSIGSFVDEKKAQKLKEKSLPLEGCTIVAGRTDKGVTALNQVCAFYTWRKDVQTRNIEDAINNAAPGRLRVVSVSEVSREFHPNFSAKWRRYFYIFPFNNEDEEQNDESRKSDENPYWHEQCMEQSNRSAELLGEEEKGESVTFDDSENVETGTKPSRFSIDRVNQLLLQLEGKSLSYKMFSRDTKASRSTGPPTECFIYHARAVEARLPCSEEVHGESGKELKVMCVELVGNRFLRKMVRVLVATSIREAAAGAGDDALLRLMEATCRRATAPPAPPDGLCLVDVGYSEFNPANCLIK</sequence>
<name>A0AAP0EXE1_9MAGN</name>
<dbReference type="Proteomes" id="UP001420932">
    <property type="component" value="Unassembled WGS sequence"/>
</dbReference>
<dbReference type="InterPro" id="IPR020103">
    <property type="entry name" value="PsdUridine_synth_cat_dom_sf"/>
</dbReference>
<dbReference type="InterPro" id="IPR020097">
    <property type="entry name" value="PsdUridine_synth_TruA_a/b_dom"/>
</dbReference>
<dbReference type="InterPro" id="IPR001406">
    <property type="entry name" value="PsdUridine_synth_TruA"/>
</dbReference>
<dbReference type="GO" id="GO:0031119">
    <property type="term" value="P:tRNA pseudouridine synthesis"/>
    <property type="evidence" value="ECO:0007669"/>
    <property type="project" value="TreeGrafter"/>
</dbReference>
<protein>
    <recommendedName>
        <fullName evidence="4">tRNA pseudouridine synthase</fullName>
        <ecNumber evidence="4">5.4.99.12</ecNumber>
    </recommendedName>
</protein>
<dbReference type="InterPro" id="IPR020095">
    <property type="entry name" value="PsdUridine_synth_TruA_C"/>
</dbReference>
<feature type="domain" description="Pseudouridine synthase I TruA alpha/beta" evidence="6">
    <location>
        <begin position="348"/>
        <end position="419"/>
    </location>
</feature>
<reference evidence="7 8" key="1">
    <citation type="submission" date="2024-01" db="EMBL/GenBank/DDBJ databases">
        <title>Genome assemblies of Stephania.</title>
        <authorList>
            <person name="Yang L."/>
        </authorList>
    </citation>
    <scope>NUCLEOTIDE SEQUENCE [LARGE SCALE GENOMIC DNA]</scope>
    <source>
        <strain evidence="7">YNDBR</strain>
        <tissue evidence="7">Leaf</tissue>
    </source>
</reference>
<comment type="caution">
    <text evidence="7">The sequence shown here is derived from an EMBL/GenBank/DDBJ whole genome shotgun (WGS) entry which is preliminary data.</text>
</comment>
<evidence type="ECO:0000256" key="5">
    <source>
        <dbReference type="SAM" id="MobiDB-lite"/>
    </source>
</evidence>
<keyword evidence="8" id="KW-1185">Reference proteome</keyword>
<comment type="similarity">
    <text evidence="1 4">Belongs to the tRNA pseudouridine synthase TruA family.</text>
</comment>
<dbReference type="InterPro" id="IPR020094">
    <property type="entry name" value="TruA/RsuA/RluB/E/F_N"/>
</dbReference>
<dbReference type="PANTHER" id="PTHR11142">
    <property type="entry name" value="PSEUDOURIDYLATE SYNTHASE"/>
    <property type="match status" value="1"/>
</dbReference>
<keyword evidence="2 4" id="KW-0819">tRNA processing</keyword>
<dbReference type="Pfam" id="PF01416">
    <property type="entry name" value="PseudoU_synth_1"/>
    <property type="match status" value="1"/>
</dbReference>
<evidence type="ECO:0000259" key="6">
    <source>
        <dbReference type="Pfam" id="PF01416"/>
    </source>
</evidence>
<keyword evidence="3 4" id="KW-0413">Isomerase</keyword>
<evidence type="ECO:0000256" key="4">
    <source>
        <dbReference type="RuleBase" id="RU003792"/>
    </source>
</evidence>
<feature type="region of interest" description="Disordered" evidence="5">
    <location>
        <begin position="258"/>
        <end position="286"/>
    </location>
</feature>
<evidence type="ECO:0000256" key="3">
    <source>
        <dbReference type="ARBA" id="ARBA00023235"/>
    </source>
</evidence>
<dbReference type="Gene3D" id="3.30.70.580">
    <property type="entry name" value="Pseudouridine synthase I, catalytic domain, N-terminal subdomain"/>
    <property type="match status" value="1"/>
</dbReference>
<evidence type="ECO:0000256" key="2">
    <source>
        <dbReference type="ARBA" id="ARBA00022694"/>
    </source>
</evidence>
<dbReference type="PANTHER" id="PTHR11142:SF10">
    <property type="entry name" value="TRNA PSEUDOURIDINE SYNTHASE"/>
    <property type="match status" value="1"/>
</dbReference>
<evidence type="ECO:0000313" key="7">
    <source>
        <dbReference type="EMBL" id="KAK9097673.1"/>
    </source>
</evidence>
<dbReference type="GO" id="GO:0003723">
    <property type="term" value="F:RNA binding"/>
    <property type="evidence" value="ECO:0007669"/>
    <property type="project" value="InterPro"/>
</dbReference>
<evidence type="ECO:0000313" key="8">
    <source>
        <dbReference type="Proteomes" id="UP001420932"/>
    </source>
</evidence>
<dbReference type="EMBL" id="JBBNAF010000011">
    <property type="protein sequence ID" value="KAK9097673.1"/>
    <property type="molecule type" value="Genomic_DNA"/>
</dbReference>
<dbReference type="FunFam" id="3.30.70.580:FF:000027">
    <property type="entry name" value="tRNA pseudouridine synthase"/>
    <property type="match status" value="1"/>
</dbReference>
<dbReference type="SUPFAM" id="SSF55120">
    <property type="entry name" value="Pseudouridine synthase"/>
    <property type="match status" value="1"/>
</dbReference>
<organism evidence="7 8">
    <name type="scientific">Stephania yunnanensis</name>
    <dbReference type="NCBI Taxonomy" id="152371"/>
    <lineage>
        <taxon>Eukaryota</taxon>
        <taxon>Viridiplantae</taxon>
        <taxon>Streptophyta</taxon>
        <taxon>Embryophyta</taxon>
        <taxon>Tracheophyta</taxon>
        <taxon>Spermatophyta</taxon>
        <taxon>Magnoliopsida</taxon>
        <taxon>Ranunculales</taxon>
        <taxon>Menispermaceae</taxon>
        <taxon>Menispermoideae</taxon>
        <taxon>Cissampelideae</taxon>
        <taxon>Stephania</taxon>
    </lineage>
</organism>
<comment type="catalytic activity">
    <reaction evidence="4">
        <text>uridine(38/39/40) in tRNA = pseudouridine(38/39/40) in tRNA</text>
        <dbReference type="Rhea" id="RHEA:22376"/>
        <dbReference type="Rhea" id="RHEA-COMP:10085"/>
        <dbReference type="Rhea" id="RHEA-COMP:10087"/>
        <dbReference type="ChEBI" id="CHEBI:65314"/>
        <dbReference type="ChEBI" id="CHEBI:65315"/>
        <dbReference type="EC" id="5.4.99.12"/>
    </reaction>
</comment>
<proteinExistence type="inferred from homology"/>
<evidence type="ECO:0000256" key="1">
    <source>
        <dbReference type="ARBA" id="ARBA00009375"/>
    </source>
</evidence>
<dbReference type="Gene3D" id="3.30.70.660">
    <property type="entry name" value="Pseudouridine synthase I, catalytic domain, C-terminal subdomain"/>
    <property type="match status" value="1"/>
</dbReference>